<keyword evidence="3" id="KW-0067">ATP-binding</keyword>
<dbReference type="PROSITE" id="PS51194">
    <property type="entry name" value="HELICASE_CTER"/>
    <property type="match status" value="1"/>
</dbReference>
<dbReference type="GO" id="GO:0016787">
    <property type="term" value="F:hydrolase activity"/>
    <property type="evidence" value="ECO:0007669"/>
    <property type="project" value="UniProtKB-KW"/>
</dbReference>
<evidence type="ECO:0000256" key="3">
    <source>
        <dbReference type="ARBA" id="ARBA00022840"/>
    </source>
</evidence>
<dbReference type="PANTHER" id="PTHR13710">
    <property type="entry name" value="DNA HELICASE RECQ FAMILY MEMBER"/>
    <property type="match status" value="1"/>
</dbReference>
<evidence type="ECO:0000256" key="1">
    <source>
        <dbReference type="ARBA" id="ARBA00005446"/>
    </source>
</evidence>
<dbReference type="Pfam" id="PF00271">
    <property type="entry name" value="Helicase_C"/>
    <property type="match status" value="1"/>
</dbReference>
<gene>
    <name evidence="11" type="ORF">GGX14DRAFT_386855</name>
</gene>
<comment type="similarity">
    <text evidence="1">Belongs to the helicase family. RecQ subfamily.</text>
</comment>
<dbReference type="GO" id="GO:0005524">
    <property type="term" value="F:ATP binding"/>
    <property type="evidence" value="ECO:0007669"/>
    <property type="project" value="UniProtKB-KW"/>
</dbReference>
<dbReference type="InterPro" id="IPR014001">
    <property type="entry name" value="Helicase_ATP-bd"/>
</dbReference>
<evidence type="ECO:0000256" key="4">
    <source>
        <dbReference type="ARBA" id="ARBA00023125"/>
    </source>
</evidence>
<keyword evidence="4" id="KW-0238">DNA-binding</keyword>
<dbReference type="AlphaFoldDB" id="A0AAD7E2C5"/>
<evidence type="ECO:0000259" key="10">
    <source>
        <dbReference type="PROSITE" id="PS51194"/>
    </source>
</evidence>
<dbReference type="InterPro" id="IPR011545">
    <property type="entry name" value="DEAD/DEAH_box_helicase_dom"/>
</dbReference>
<feature type="domain" description="Helicase C-terminal" evidence="10">
    <location>
        <begin position="236"/>
        <end position="387"/>
    </location>
</feature>
<keyword evidence="5" id="KW-0413">Isomerase</keyword>
<dbReference type="Pfam" id="PF00270">
    <property type="entry name" value="DEAD"/>
    <property type="match status" value="1"/>
</dbReference>
<name>A0AAD7E2C5_9AGAR</name>
<dbReference type="PANTHER" id="PTHR13710:SF105">
    <property type="entry name" value="ATP-DEPENDENT DNA HELICASE Q1"/>
    <property type="match status" value="1"/>
</dbReference>
<dbReference type="SUPFAM" id="SSF52540">
    <property type="entry name" value="P-loop containing nucleoside triphosphate hydrolases"/>
    <property type="match status" value="1"/>
</dbReference>
<evidence type="ECO:0000256" key="2">
    <source>
        <dbReference type="ARBA" id="ARBA00022741"/>
    </source>
</evidence>
<keyword evidence="8" id="KW-0732">Signal</keyword>
<evidence type="ECO:0000313" key="11">
    <source>
        <dbReference type="EMBL" id="KAJ7224049.1"/>
    </source>
</evidence>
<evidence type="ECO:0000256" key="6">
    <source>
        <dbReference type="ARBA" id="ARBA00034617"/>
    </source>
</evidence>
<dbReference type="EC" id="5.6.2.4" evidence="7"/>
<accession>A0AAD7E2C5</accession>
<dbReference type="GO" id="GO:0003677">
    <property type="term" value="F:DNA binding"/>
    <property type="evidence" value="ECO:0007669"/>
    <property type="project" value="UniProtKB-KW"/>
</dbReference>
<comment type="caution">
    <text evidence="11">The sequence shown here is derived from an EMBL/GenBank/DDBJ whole genome shotgun (WGS) entry which is preliminary data.</text>
</comment>
<proteinExistence type="inferred from homology"/>
<evidence type="ECO:0000313" key="12">
    <source>
        <dbReference type="Proteomes" id="UP001219525"/>
    </source>
</evidence>
<keyword evidence="11" id="KW-0378">Hydrolase</keyword>
<feature type="chain" id="PRO_5041898392" description="DNA 3'-5' helicase" evidence="8">
    <location>
        <begin position="26"/>
        <end position="600"/>
    </location>
</feature>
<dbReference type="SMART" id="SM00487">
    <property type="entry name" value="DEXDc"/>
    <property type="match status" value="1"/>
</dbReference>
<evidence type="ECO:0000256" key="7">
    <source>
        <dbReference type="ARBA" id="ARBA00034808"/>
    </source>
</evidence>
<dbReference type="InterPro" id="IPR027417">
    <property type="entry name" value="P-loop_NTPase"/>
</dbReference>
<sequence>MCVPTHGFLPVLFIVFLLISHNCLASKFYSALGFKLAREILLEVLPHFDPHHYQINGICKVLNGVDLVAVTPTGSGKTAYLFLPILVMIAILKSPALCPAVKFPKDPAIVVVCPTNSIKQQMDENMAKFGLAAVTINSKTAAAARLRGEDLWIKARAGIPMLILGLEQLISKGFRDLLAFEPFYDRVCALGVDEIHLLQISFMGEFHLIRCSNARHVIQFLFQRLHSGIDGRMFPKIAWVLNNHDKTLIFGTSTSLVHRLKAYLNGLLAVNLDHDFCIRTHTRLDWPDDKAQTLTDITNNLACQIIIATNGLAQGNDIRVIKTMIQIGEPESVEMYVQKPGRARPCVQDPHAIFYISSNGMDLAAKIIGQTDAETMQMRKKWGVILSYLAQAIRLLAPSHGKPPNSGCTMASHGESVPRMTCATAEILTVECKPTEQDRQFNNPPLDSCCPCKACTESPPAPWPELCRCSGCMLKTASHELYVLLPPKKKAASDIPQGKRLTKIMKEVGRTRRTRPKEDRLSVWMEAPDHSTGLTPLAEFLPNIIISQILDCFAKIEVVSELSPFISQLTGMEGYHEVLFEILVGLREKFKKMKKSGTKK</sequence>
<organism evidence="11 12">
    <name type="scientific">Mycena pura</name>
    <dbReference type="NCBI Taxonomy" id="153505"/>
    <lineage>
        <taxon>Eukaryota</taxon>
        <taxon>Fungi</taxon>
        <taxon>Dikarya</taxon>
        <taxon>Basidiomycota</taxon>
        <taxon>Agaricomycotina</taxon>
        <taxon>Agaricomycetes</taxon>
        <taxon>Agaricomycetidae</taxon>
        <taxon>Agaricales</taxon>
        <taxon>Marasmiineae</taxon>
        <taxon>Mycenaceae</taxon>
        <taxon>Mycena</taxon>
    </lineage>
</organism>
<keyword evidence="12" id="KW-1185">Reference proteome</keyword>
<dbReference type="Proteomes" id="UP001219525">
    <property type="component" value="Unassembled WGS sequence"/>
</dbReference>
<feature type="domain" description="Helicase ATP-binding" evidence="9">
    <location>
        <begin position="58"/>
        <end position="273"/>
    </location>
</feature>
<dbReference type="EMBL" id="JARJCW010000005">
    <property type="protein sequence ID" value="KAJ7224049.1"/>
    <property type="molecule type" value="Genomic_DNA"/>
</dbReference>
<dbReference type="Gene3D" id="3.40.50.300">
    <property type="entry name" value="P-loop containing nucleotide triphosphate hydrolases"/>
    <property type="match status" value="2"/>
</dbReference>
<dbReference type="PROSITE" id="PS51192">
    <property type="entry name" value="HELICASE_ATP_BIND_1"/>
    <property type="match status" value="1"/>
</dbReference>
<dbReference type="GO" id="GO:0043138">
    <property type="term" value="F:3'-5' DNA helicase activity"/>
    <property type="evidence" value="ECO:0007669"/>
    <property type="project" value="UniProtKB-EC"/>
</dbReference>
<dbReference type="GO" id="GO:0000724">
    <property type="term" value="P:double-strand break repair via homologous recombination"/>
    <property type="evidence" value="ECO:0007669"/>
    <property type="project" value="TreeGrafter"/>
</dbReference>
<comment type="catalytic activity">
    <reaction evidence="6">
        <text>Couples ATP hydrolysis with the unwinding of duplex DNA by translocating in the 3'-5' direction.</text>
        <dbReference type="EC" id="5.6.2.4"/>
    </reaction>
</comment>
<dbReference type="GO" id="GO:0005694">
    <property type="term" value="C:chromosome"/>
    <property type="evidence" value="ECO:0007669"/>
    <property type="project" value="TreeGrafter"/>
</dbReference>
<dbReference type="InterPro" id="IPR001650">
    <property type="entry name" value="Helicase_C-like"/>
</dbReference>
<keyword evidence="2" id="KW-0547">Nucleotide-binding</keyword>
<dbReference type="GO" id="GO:0009378">
    <property type="term" value="F:four-way junction helicase activity"/>
    <property type="evidence" value="ECO:0007669"/>
    <property type="project" value="TreeGrafter"/>
</dbReference>
<reference evidence="11" key="1">
    <citation type="submission" date="2023-03" db="EMBL/GenBank/DDBJ databases">
        <title>Massive genome expansion in bonnet fungi (Mycena s.s.) driven by repeated elements and novel gene families across ecological guilds.</title>
        <authorList>
            <consortium name="Lawrence Berkeley National Laboratory"/>
            <person name="Harder C.B."/>
            <person name="Miyauchi S."/>
            <person name="Viragh M."/>
            <person name="Kuo A."/>
            <person name="Thoen E."/>
            <person name="Andreopoulos B."/>
            <person name="Lu D."/>
            <person name="Skrede I."/>
            <person name="Drula E."/>
            <person name="Henrissat B."/>
            <person name="Morin E."/>
            <person name="Kohler A."/>
            <person name="Barry K."/>
            <person name="LaButti K."/>
            <person name="Morin E."/>
            <person name="Salamov A."/>
            <person name="Lipzen A."/>
            <person name="Mereny Z."/>
            <person name="Hegedus B."/>
            <person name="Baldrian P."/>
            <person name="Stursova M."/>
            <person name="Weitz H."/>
            <person name="Taylor A."/>
            <person name="Grigoriev I.V."/>
            <person name="Nagy L.G."/>
            <person name="Martin F."/>
            <person name="Kauserud H."/>
        </authorList>
    </citation>
    <scope>NUCLEOTIDE SEQUENCE</scope>
    <source>
        <strain evidence="11">9144</strain>
    </source>
</reference>
<evidence type="ECO:0000256" key="5">
    <source>
        <dbReference type="ARBA" id="ARBA00023235"/>
    </source>
</evidence>
<protein>
    <recommendedName>
        <fullName evidence="7">DNA 3'-5' helicase</fullName>
        <ecNumber evidence="7">5.6.2.4</ecNumber>
    </recommendedName>
</protein>
<feature type="signal peptide" evidence="8">
    <location>
        <begin position="1"/>
        <end position="25"/>
    </location>
</feature>
<dbReference type="GO" id="GO:0005737">
    <property type="term" value="C:cytoplasm"/>
    <property type="evidence" value="ECO:0007669"/>
    <property type="project" value="TreeGrafter"/>
</dbReference>
<evidence type="ECO:0000259" key="9">
    <source>
        <dbReference type="PROSITE" id="PS51192"/>
    </source>
</evidence>
<evidence type="ECO:0000256" key="8">
    <source>
        <dbReference type="SAM" id="SignalP"/>
    </source>
</evidence>